<reference evidence="7" key="1">
    <citation type="submission" date="2018-06" db="EMBL/GenBank/DDBJ databases">
        <authorList>
            <consortium name="Pathogen Informatics"/>
            <person name="Doyle S."/>
        </authorList>
    </citation>
    <scope>NUCLEOTIDE SEQUENCE [LARGE SCALE GENOMIC DNA]</scope>
    <source>
        <strain evidence="7">NCTC11421</strain>
    </source>
</reference>
<protein>
    <recommendedName>
        <fullName evidence="4">6-carboxy-5,6,7,8-tetrahydropterin synthase</fullName>
        <ecNumber evidence="3">4.1.2.50</ecNumber>
    </recommendedName>
    <alternativeName>
        <fullName evidence="5">Queuosine biosynthesis protein QueD</fullName>
    </alternativeName>
</protein>
<gene>
    <name evidence="7" type="ORF">NCTC11421_02708</name>
</gene>
<dbReference type="InterPro" id="IPR007115">
    <property type="entry name" value="6-PTP_synth/QueD"/>
</dbReference>
<organism evidence="7">
    <name type="scientific">Neisseria gonorrhoeae</name>
    <dbReference type="NCBI Taxonomy" id="485"/>
    <lineage>
        <taxon>Bacteria</taxon>
        <taxon>Pseudomonadati</taxon>
        <taxon>Pseudomonadota</taxon>
        <taxon>Betaproteobacteria</taxon>
        <taxon>Neisseriales</taxon>
        <taxon>Neisseriaceae</taxon>
        <taxon>Neisseria</taxon>
    </lineage>
</organism>
<dbReference type="SUPFAM" id="SSF55620">
    <property type="entry name" value="Tetrahydrobiopterin biosynthesis enzymes-like"/>
    <property type="match status" value="1"/>
</dbReference>
<evidence type="ECO:0000313" key="7">
    <source>
        <dbReference type="EMBL" id="SUA24704.1"/>
    </source>
</evidence>
<comment type="pathway">
    <text evidence="1">Purine metabolism; 7-cyano-7-deazaguanine biosynthesis.</text>
</comment>
<dbReference type="UniPathway" id="UPA00391"/>
<dbReference type="EMBL" id="UGRI01000001">
    <property type="protein sequence ID" value="SUA24704.1"/>
    <property type="molecule type" value="Genomic_DNA"/>
</dbReference>
<evidence type="ECO:0000256" key="3">
    <source>
        <dbReference type="ARBA" id="ARBA00012982"/>
    </source>
</evidence>
<evidence type="ECO:0000256" key="2">
    <source>
        <dbReference type="ARBA" id="ARBA00008900"/>
    </source>
</evidence>
<evidence type="ECO:0000256" key="6">
    <source>
        <dbReference type="ARBA" id="ARBA00048807"/>
    </source>
</evidence>
<dbReference type="AlphaFoldDB" id="A0A378W2L1"/>
<comment type="catalytic activity">
    <reaction evidence="6">
        <text>7,8-dihydroneopterin 3'-triphosphate + H2O = 6-carboxy-5,6,7,8-tetrahydropterin + triphosphate + acetaldehyde + 2 H(+)</text>
        <dbReference type="Rhea" id="RHEA:27966"/>
        <dbReference type="ChEBI" id="CHEBI:15343"/>
        <dbReference type="ChEBI" id="CHEBI:15377"/>
        <dbReference type="ChEBI" id="CHEBI:15378"/>
        <dbReference type="ChEBI" id="CHEBI:18036"/>
        <dbReference type="ChEBI" id="CHEBI:58462"/>
        <dbReference type="ChEBI" id="CHEBI:61032"/>
        <dbReference type="EC" id="4.1.2.50"/>
    </reaction>
</comment>
<name>A0A378W2L1_NEIGO</name>
<evidence type="ECO:0000256" key="4">
    <source>
        <dbReference type="ARBA" id="ARBA00018141"/>
    </source>
</evidence>
<comment type="similarity">
    <text evidence="2">Belongs to the PTPS family. QueD subfamily.</text>
</comment>
<dbReference type="InterPro" id="IPR038418">
    <property type="entry name" value="6-PTP_synth/QueD_sf"/>
</dbReference>
<accession>A0A378W2L1</accession>
<evidence type="ECO:0000256" key="1">
    <source>
        <dbReference type="ARBA" id="ARBA00005061"/>
    </source>
</evidence>
<evidence type="ECO:0000256" key="5">
    <source>
        <dbReference type="ARBA" id="ARBA00031449"/>
    </source>
</evidence>
<dbReference type="EC" id="4.1.2.50" evidence="3"/>
<dbReference type="Gene3D" id="3.30.479.10">
    <property type="entry name" value="6-pyruvoyl tetrahydropterin synthase/QueD"/>
    <property type="match status" value="1"/>
</dbReference>
<proteinExistence type="inferred from homology"/>
<sequence length="34" mass="3849">MAVEMYGRLKNAGLNVCRVKLWETPTSCAEYEGE</sequence>
<dbReference type="Pfam" id="PF01242">
    <property type="entry name" value="PTPS"/>
    <property type="match status" value="1"/>
</dbReference>
<dbReference type="GO" id="GO:0070497">
    <property type="term" value="F:6-carboxytetrahydropterin synthase activity"/>
    <property type="evidence" value="ECO:0007669"/>
    <property type="project" value="UniProtKB-EC"/>
</dbReference>